<feature type="domain" description="Peptidase S1" evidence="5">
    <location>
        <begin position="129"/>
        <end position="319"/>
    </location>
</feature>
<accession>A0A917FV93</accession>
<dbReference type="InterPro" id="IPR001254">
    <property type="entry name" value="Trypsin_dom"/>
</dbReference>
<keyword evidence="3" id="KW-0378">Hydrolase</keyword>
<dbReference type="Pfam" id="PF13365">
    <property type="entry name" value="Trypsin_2"/>
    <property type="match status" value="1"/>
</dbReference>
<dbReference type="PROSITE" id="PS50240">
    <property type="entry name" value="TRYPSIN_DOM"/>
    <property type="match status" value="1"/>
</dbReference>
<protein>
    <recommendedName>
        <fullName evidence="5">Peptidase S1 domain-containing protein</fullName>
    </recommendedName>
</protein>
<dbReference type="InterPro" id="IPR000126">
    <property type="entry name" value="V8_ser_AS"/>
</dbReference>
<proteinExistence type="predicted"/>
<keyword evidence="4" id="KW-0720">Serine protease</keyword>
<dbReference type="GO" id="GO:0006508">
    <property type="term" value="P:proteolysis"/>
    <property type="evidence" value="ECO:0007669"/>
    <property type="project" value="UniProtKB-KW"/>
</dbReference>
<dbReference type="SUPFAM" id="SSF50494">
    <property type="entry name" value="Trypsin-like serine proteases"/>
    <property type="match status" value="1"/>
</dbReference>
<reference evidence="6" key="2">
    <citation type="submission" date="2020-09" db="EMBL/GenBank/DDBJ databases">
        <authorList>
            <person name="Sun Q."/>
            <person name="Zhou Y."/>
        </authorList>
    </citation>
    <scope>NUCLEOTIDE SEQUENCE</scope>
    <source>
        <strain evidence="6">CGMCC 1.16134</strain>
    </source>
</reference>
<dbReference type="InterPro" id="IPR050966">
    <property type="entry name" value="Glutamyl_endopeptidase"/>
</dbReference>
<evidence type="ECO:0000256" key="1">
    <source>
        <dbReference type="ARBA" id="ARBA00022670"/>
    </source>
</evidence>
<dbReference type="RefSeq" id="WP_229696419.1">
    <property type="nucleotide sequence ID" value="NZ_BMKR01000040.1"/>
</dbReference>
<evidence type="ECO:0000256" key="2">
    <source>
        <dbReference type="ARBA" id="ARBA00022729"/>
    </source>
</evidence>
<dbReference type="Gene3D" id="2.40.10.10">
    <property type="entry name" value="Trypsin-like serine proteases"/>
    <property type="match status" value="2"/>
</dbReference>
<dbReference type="PANTHER" id="PTHR15462">
    <property type="entry name" value="SERINE PROTEASE"/>
    <property type="match status" value="1"/>
</dbReference>
<evidence type="ECO:0000313" key="6">
    <source>
        <dbReference type="EMBL" id="GGG05987.1"/>
    </source>
</evidence>
<evidence type="ECO:0000259" key="5">
    <source>
        <dbReference type="PROSITE" id="PS50240"/>
    </source>
</evidence>
<comment type="caution">
    <text evidence="6">The sequence shown here is derived from an EMBL/GenBank/DDBJ whole genome shotgun (WGS) entry which is preliminary data.</text>
</comment>
<keyword evidence="1" id="KW-0645">Protease</keyword>
<keyword evidence="7" id="KW-1185">Reference proteome</keyword>
<dbReference type="PRINTS" id="PR00722">
    <property type="entry name" value="CHYMOTRYPSIN"/>
</dbReference>
<keyword evidence="2" id="KW-0732">Signal</keyword>
<gene>
    <name evidence="6" type="ORF">GCM10010912_58310</name>
</gene>
<dbReference type="InterPro" id="IPR001314">
    <property type="entry name" value="Peptidase_S1A"/>
</dbReference>
<evidence type="ECO:0000256" key="3">
    <source>
        <dbReference type="ARBA" id="ARBA00022801"/>
    </source>
</evidence>
<sequence length="319" mass="35585">MMDELQKLNIEDLLNELRNREQQKMESEDLTVHSTTKINNAVNLLTTKELIDTATEKLEAIYDTDDRVDLFRVNDKNIIEQADSVVSLFKNENIVDLGNGFSELKIKTTGELYNFCRVEPFNDQPSGAFCTGFLVSSDIIATAGHCINESNLHEIRFIFGFRMLDEKTAQTQIRNSEIYKGIKIIGHQLENNGSDWALIKLNRKVNNHNPLQIRMNGIISNQEKLHVIGHPIGLPVKYAGNAKVKKNEDSSFFLGSLDTYGGNSGSPVFNSKGVVEGILVRGATDFVSLGTCTVSFVCSDQTCEGESCTRTTEFASFLE</sequence>
<dbReference type="PANTHER" id="PTHR15462:SF8">
    <property type="entry name" value="SERINE PROTEASE"/>
    <property type="match status" value="1"/>
</dbReference>
<dbReference type="Proteomes" id="UP000637643">
    <property type="component" value="Unassembled WGS sequence"/>
</dbReference>
<organism evidence="6 7">
    <name type="scientific">Paenibacillus albidus</name>
    <dbReference type="NCBI Taxonomy" id="2041023"/>
    <lineage>
        <taxon>Bacteria</taxon>
        <taxon>Bacillati</taxon>
        <taxon>Bacillota</taxon>
        <taxon>Bacilli</taxon>
        <taxon>Bacillales</taxon>
        <taxon>Paenibacillaceae</taxon>
        <taxon>Paenibacillus</taxon>
    </lineage>
</organism>
<name>A0A917FV93_9BACL</name>
<dbReference type="AlphaFoldDB" id="A0A917FV93"/>
<reference evidence="6" key="1">
    <citation type="journal article" date="2014" name="Int. J. Syst. Evol. Microbiol.">
        <title>Complete genome sequence of Corynebacterium casei LMG S-19264T (=DSM 44701T), isolated from a smear-ripened cheese.</title>
        <authorList>
            <consortium name="US DOE Joint Genome Institute (JGI-PGF)"/>
            <person name="Walter F."/>
            <person name="Albersmeier A."/>
            <person name="Kalinowski J."/>
            <person name="Ruckert C."/>
        </authorList>
    </citation>
    <scope>NUCLEOTIDE SEQUENCE</scope>
    <source>
        <strain evidence="6">CGMCC 1.16134</strain>
    </source>
</reference>
<dbReference type="InterPro" id="IPR009003">
    <property type="entry name" value="Peptidase_S1_PA"/>
</dbReference>
<dbReference type="InterPro" id="IPR043504">
    <property type="entry name" value="Peptidase_S1_PA_chymotrypsin"/>
</dbReference>
<evidence type="ECO:0000256" key="4">
    <source>
        <dbReference type="ARBA" id="ARBA00022825"/>
    </source>
</evidence>
<dbReference type="GO" id="GO:0004252">
    <property type="term" value="F:serine-type endopeptidase activity"/>
    <property type="evidence" value="ECO:0007669"/>
    <property type="project" value="InterPro"/>
</dbReference>
<dbReference type="EMBL" id="BMKR01000040">
    <property type="protein sequence ID" value="GGG05987.1"/>
    <property type="molecule type" value="Genomic_DNA"/>
</dbReference>
<dbReference type="PROSITE" id="PS00673">
    <property type="entry name" value="V8_SER"/>
    <property type="match status" value="1"/>
</dbReference>
<evidence type="ECO:0000313" key="7">
    <source>
        <dbReference type="Proteomes" id="UP000637643"/>
    </source>
</evidence>